<sequence length="401" mass="45077">MRPDLGYSGWRGTKWWDLVGPCRKCQSRVTFESGIICANYGKTQGLSFKVCDGMWCAKCFVPSRLDPCDIAVPKDFTGATIQELEESERFMQARPGDHMCASFQCPNCQSQNFRGRDLDVHMNIADACFESLCRRATLDAFWARSKDTVKSHIPEVRFMARYGKALGFVPMPPLGPFAIGQHNGMLQAILLEMGAMEAGRNGTVQFGTARMIRSTTTVLWETSPASGTDIVLSTGGIKGRYITTMCPSEGRWYALFSIGISVRKGDIVKQDRAHTLAVVHAIIQLFEDEFQEAGYNMPVQNMEAALFFIISCMGGFRGYETVWTDLGALRYDIRHFKEVDDYSAVAWPVTGRFKNERGSWNHYMIPITGITGSGVRVFEWAQRAVWRLELIGRRDGWVPQS</sequence>
<evidence type="ECO:0000313" key="2">
    <source>
        <dbReference type="Proteomes" id="UP001530400"/>
    </source>
</evidence>
<gene>
    <name evidence="1" type="ORF">ACHAWO_011513</name>
</gene>
<dbReference type="EMBL" id="JALLPJ020001241">
    <property type="protein sequence ID" value="KAL3773246.1"/>
    <property type="molecule type" value="Genomic_DNA"/>
</dbReference>
<organism evidence="1 2">
    <name type="scientific">Cyclotella atomus</name>
    <dbReference type="NCBI Taxonomy" id="382360"/>
    <lineage>
        <taxon>Eukaryota</taxon>
        <taxon>Sar</taxon>
        <taxon>Stramenopiles</taxon>
        <taxon>Ochrophyta</taxon>
        <taxon>Bacillariophyta</taxon>
        <taxon>Coscinodiscophyceae</taxon>
        <taxon>Thalassiosirophycidae</taxon>
        <taxon>Stephanodiscales</taxon>
        <taxon>Stephanodiscaceae</taxon>
        <taxon>Cyclotella</taxon>
    </lineage>
</organism>
<keyword evidence="2" id="KW-1185">Reference proteome</keyword>
<evidence type="ECO:0000313" key="1">
    <source>
        <dbReference type="EMBL" id="KAL3773246.1"/>
    </source>
</evidence>
<protein>
    <submittedName>
        <fullName evidence="1">Uncharacterized protein</fullName>
    </submittedName>
</protein>
<proteinExistence type="predicted"/>
<name>A0ABD3NDY7_9STRA</name>
<reference evidence="1 2" key="1">
    <citation type="submission" date="2024-10" db="EMBL/GenBank/DDBJ databases">
        <title>Updated reference genomes for cyclostephanoid diatoms.</title>
        <authorList>
            <person name="Roberts W.R."/>
            <person name="Alverson A.J."/>
        </authorList>
    </citation>
    <scope>NUCLEOTIDE SEQUENCE [LARGE SCALE GENOMIC DNA]</scope>
    <source>
        <strain evidence="1 2">AJA010-31</strain>
    </source>
</reference>
<accession>A0ABD3NDY7</accession>
<dbReference type="AlphaFoldDB" id="A0ABD3NDY7"/>
<comment type="caution">
    <text evidence="1">The sequence shown here is derived from an EMBL/GenBank/DDBJ whole genome shotgun (WGS) entry which is preliminary data.</text>
</comment>
<dbReference type="Proteomes" id="UP001530400">
    <property type="component" value="Unassembled WGS sequence"/>
</dbReference>